<organism evidence="2 3">
    <name type="scientific">Brevibacterium epidermidis</name>
    <dbReference type="NCBI Taxonomy" id="1698"/>
    <lineage>
        <taxon>Bacteria</taxon>
        <taxon>Bacillati</taxon>
        <taxon>Actinomycetota</taxon>
        <taxon>Actinomycetes</taxon>
        <taxon>Micrococcales</taxon>
        <taxon>Brevibacteriaceae</taxon>
        <taxon>Brevibacterium</taxon>
    </lineage>
</organism>
<proteinExistence type="predicted"/>
<evidence type="ECO:0000313" key="2">
    <source>
        <dbReference type="EMBL" id="MEY9258631.1"/>
    </source>
</evidence>
<reference evidence="2 3" key="1">
    <citation type="submission" date="2024-07" db="EMBL/GenBank/DDBJ databases">
        <title>Mealworm larvae gut microbial communities from Newark, Delaware, USA.</title>
        <authorList>
            <person name="Blenner M."/>
        </authorList>
    </citation>
    <scope>NUCLEOTIDE SEQUENCE [LARGE SCALE GENOMIC DNA]</scope>
    <source>
        <strain evidence="2 3">UD i117</strain>
    </source>
</reference>
<dbReference type="RefSeq" id="WP_370035936.1">
    <property type="nucleotide sequence ID" value="NZ_JBGBYS010000007.1"/>
</dbReference>
<sequence>MGRFGWLLIIGIAVLAALALFGLDRSVDDGDTQLGPPVIVPSGTSAPAPAPDAPSDEPTAEPSVTPSSSSTPDRPSSESPTGADRITPEPPRSAGDRDDDGDYHDDSEDDDDD</sequence>
<name>A0ABV4EJD3_BREEP</name>
<dbReference type="Proteomes" id="UP001565435">
    <property type="component" value="Unassembled WGS sequence"/>
</dbReference>
<comment type="caution">
    <text evidence="2">The sequence shown here is derived from an EMBL/GenBank/DDBJ whole genome shotgun (WGS) entry which is preliminary data.</text>
</comment>
<evidence type="ECO:0000256" key="1">
    <source>
        <dbReference type="SAM" id="MobiDB-lite"/>
    </source>
</evidence>
<feature type="compositionally biased region" description="Low complexity" evidence="1">
    <location>
        <begin position="60"/>
        <end position="81"/>
    </location>
</feature>
<keyword evidence="3" id="KW-1185">Reference proteome</keyword>
<gene>
    <name evidence="2" type="ORF">ABH903_001652</name>
</gene>
<evidence type="ECO:0000313" key="3">
    <source>
        <dbReference type="Proteomes" id="UP001565435"/>
    </source>
</evidence>
<dbReference type="EMBL" id="JBGBYS010000007">
    <property type="protein sequence ID" value="MEY9258631.1"/>
    <property type="molecule type" value="Genomic_DNA"/>
</dbReference>
<protein>
    <submittedName>
        <fullName evidence="2">Uncharacterized protein</fullName>
    </submittedName>
</protein>
<feature type="region of interest" description="Disordered" evidence="1">
    <location>
        <begin position="26"/>
        <end position="113"/>
    </location>
</feature>
<accession>A0ABV4EJD3</accession>
<feature type="compositionally biased region" description="Acidic residues" evidence="1">
    <location>
        <begin position="97"/>
        <end position="113"/>
    </location>
</feature>